<protein>
    <submittedName>
        <fullName evidence="1">Uncharacterized protein</fullName>
    </submittedName>
</protein>
<accession>A0A0A9CK02</accession>
<sequence>MIRKFWAP</sequence>
<reference evidence="1" key="1">
    <citation type="submission" date="2014-09" db="EMBL/GenBank/DDBJ databases">
        <authorList>
            <person name="Magalhaes I.L.F."/>
            <person name="Oliveira U."/>
            <person name="Santos F.R."/>
            <person name="Vidigal T.H.D.A."/>
            <person name="Brescovit A.D."/>
            <person name="Santos A.J."/>
        </authorList>
    </citation>
    <scope>NUCLEOTIDE SEQUENCE</scope>
    <source>
        <tissue evidence="1">Shoot tissue taken approximately 20 cm above the soil surface</tissue>
    </source>
</reference>
<name>A0A0A9CK02_ARUDO</name>
<organism evidence="1">
    <name type="scientific">Arundo donax</name>
    <name type="common">Giant reed</name>
    <name type="synonym">Donax arundinaceus</name>
    <dbReference type="NCBI Taxonomy" id="35708"/>
    <lineage>
        <taxon>Eukaryota</taxon>
        <taxon>Viridiplantae</taxon>
        <taxon>Streptophyta</taxon>
        <taxon>Embryophyta</taxon>
        <taxon>Tracheophyta</taxon>
        <taxon>Spermatophyta</taxon>
        <taxon>Magnoliopsida</taxon>
        <taxon>Liliopsida</taxon>
        <taxon>Poales</taxon>
        <taxon>Poaceae</taxon>
        <taxon>PACMAD clade</taxon>
        <taxon>Arundinoideae</taxon>
        <taxon>Arundineae</taxon>
        <taxon>Arundo</taxon>
    </lineage>
</organism>
<dbReference type="EMBL" id="GBRH01224190">
    <property type="protein sequence ID" value="JAD73705.1"/>
    <property type="molecule type" value="Transcribed_RNA"/>
</dbReference>
<reference evidence="1" key="2">
    <citation type="journal article" date="2015" name="Data Brief">
        <title>Shoot transcriptome of the giant reed, Arundo donax.</title>
        <authorList>
            <person name="Barrero R.A."/>
            <person name="Guerrero F.D."/>
            <person name="Moolhuijzen P."/>
            <person name="Goolsby J.A."/>
            <person name="Tidwell J."/>
            <person name="Bellgard S.E."/>
            <person name="Bellgard M.I."/>
        </authorList>
    </citation>
    <scope>NUCLEOTIDE SEQUENCE</scope>
    <source>
        <tissue evidence="1">Shoot tissue taken approximately 20 cm above the soil surface</tissue>
    </source>
</reference>
<evidence type="ECO:0000313" key="1">
    <source>
        <dbReference type="EMBL" id="JAD73705.1"/>
    </source>
</evidence>
<proteinExistence type="predicted"/>